<dbReference type="GO" id="GO:0006780">
    <property type="term" value="P:uroporphyrinogen III biosynthetic process"/>
    <property type="evidence" value="ECO:0007669"/>
    <property type="project" value="UniProtKB-UniRule"/>
</dbReference>
<evidence type="ECO:0000256" key="7">
    <source>
        <dbReference type="ARBA" id="ARBA00040167"/>
    </source>
</evidence>
<dbReference type="EMBL" id="QXTG01000001">
    <property type="protein sequence ID" value="RIX30046.1"/>
    <property type="molecule type" value="Genomic_DNA"/>
</dbReference>
<dbReference type="InterPro" id="IPR039793">
    <property type="entry name" value="UROS/Hem4"/>
</dbReference>
<evidence type="ECO:0000256" key="4">
    <source>
        <dbReference type="ARBA" id="ARBA00023239"/>
    </source>
</evidence>
<comment type="function">
    <text evidence="6 9">Catalyzes cyclization of the linear tetrapyrrole, hydroxymethylbilane, to the macrocyclic uroporphyrinogen III.</text>
</comment>
<dbReference type="OrthoDB" id="9815856at2"/>
<evidence type="ECO:0000256" key="6">
    <source>
        <dbReference type="ARBA" id="ARBA00037589"/>
    </source>
</evidence>
<organism evidence="11 12">
    <name type="scientific">Amnibacterium setariae</name>
    <dbReference type="NCBI Taxonomy" id="2306585"/>
    <lineage>
        <taxon>Bacteria</taxon>
        <taxon>Bacillati</taxon>
        <taxon>Actinomycetota</taxon>
        <taxon>Actinomycetes</taxon>
        <taxon>Micrococcales</taxon>
        <taxon>Microbacteriaceae</taxon>
        <taxon>Amnibacterium</taxon>
    </lineage>
</organism>
<evidence type="ECO:0000256" key="8">
    <source>
        <dbReference type="ARBA" id="ARBA00048617"/>
    </source>
</evidence>
<dbReference type="PANTHER" id="PTHR38042">
    <property type="entry name" value="UROPORPHYRINOGEN-III SYNTHASE, CHLOROPLASTIC"/>
    <property type="match status" value="1"/>
</dbReference>
<accession>A0A3A1U9L8</accession>
<evidence type="ECO:0000259" key="10">
    <source>
        <dbReference type="Pfam" id="PF02602"/>
    </source>
</evidence>
<evidence type="ECO:0000256" key="5">
    <source>
        <dbReference type="ARBA" id="ARBA00023244"/>
    </source>
</evidence>
<comment type="pathway">
    <text evidence="1 9">Porphyrin-containing compound metabolism; protoporphyrin-IX biosynthesis; coproporphyrinogen-III from 5-aminolevulinate: step 3/4.</text>
</comment>
<comment type="catalytic activity">
    <reaction evidence="8 9">
        <text>hydroxymethylbilane = uroporphyrinogen III + H2O</text>
        <dbReference type="Rhea" id="RHEA:18965"/>
        <dbReference type="ChEBI" id="CHEBI:15377"/>
        <dbReference type="ChEBI" id="CHEBI:57308"/>
        <dbReference type="ChEBI" id="CHEBI:57845"/>
        <dbReference type="EC" id="4.2.1.75"/>
    </reaction>
</comment>
<name>A0A3A1U9L8_9MICO</name>
<dbReference type="PANTHER" id="PTHR38042:SF1">
    <property type="entry name" value="UROPORPHYRINOGEN-III SYNTHASE, CHLOROPLASTIC"/>
    <property type="match status" value="1"/>
</dbReference>
<evidence type="ECO:0000256" key="2">
    <source>
        <dbReference type="ARBA" id="ARBA00008133"/>
    </source>
</evidence>
<evidence type="ECO:0000256" key="3">
    <source>
        <dbReference type="ARBA" id="ARBA00013109"/>
    </source>
</evidence>
<dbReference type="GO" id="GO:0006782">
    <property type="term" value="P:protoporphyrinogen IX biosynthetic process"/>
    <property type="evidence" value="ECO:0007669"/>
    <property type="project" value="UniProtKB-UniRule"/>
</dbReference>
<keyword evidence="5 9" id="KW-0627">Porphyrin biosynthesis</keyword>
<reference evidence="12" key="1">
    <citation type="submission" date="2018-09" db="EMBL/GenBank/DDBJ databases">
        <authorList>
            <person name="Kim I."/>
        </authorList>
    </citation>
    <scope>NUCLEOTIDE SEQUENCE [LARGE SCALE GENOMIC DNA]</scope>
    <source>
        <strain evidence="12">DD4a</strain>
    </source>
</reference>
<evidence type="ECO:0000256" key="1">
    <source>
        <dbReference type="ARBA" id="ARBA00004772"/>
    </source>
</evidence>
<dbReference type="InterPro" id="IPR003754">
    <property type="entry name" value="4pyrrol_synth_uPrphyn_synth"/>
</dbReference>
<feature type="domain" description="Tetrapyrrole biosynthesis uroporphyrinogen III synthase" evidence="10">
    <location>
        <begin position="25"/>
        <end position="246"/>
    </location>
</feature>
<dbReference type="GO" id="GO:0004852">
    <property type="term" value="F:uroporphyrinogen-III synthase activity"/>
    <property type="evidence" value="ECO:0007669"/>
    <property type="project" value="UniProtKB-UniRule"/>
</dbReference>
<dbReference type="Proteomes" id="UP000265742">
    <property type="component" value="Unassembled WGS sequence"/>
</dbReference>
<dbReference type="AlphaFoldDB" id="A0A3A1U9L8"/>
<keyword evidence="4 9" id="KW-0456">Lyase</keyword>
<evidence type="ECO:0000313" key="12">
    <source>
        <dbReference type="Proteomes" id="UP000265742"/>
    </source>
</evidence>
<evidence type="ECO:0000313" key="11">
    <source>
        <dbReference type="EMBL" id="RIX30046.1"/>
    </source>
</evidence>
<dbReference type="InterPro" id="IPR036108">
    <property type="entry name" value="4pyrrol_syn_uPrphyn_synt_sf"/>
</dbReference>
<keyword evidence="12" id="KW-1185">Reference proteome</keyword>
<dbReference type="RefSeq" id="WP_119480409.1">
    <property type="nucleotide sequence ID" value="NZ_QXTG01000001.1"/>
</dbReference>
<dbReference type="CDD" id="cd06578">
    <property type="entry name" value="HemD"/>
    <property type="match status" value="1"/>
</dbReference>
<comment type="caution">
    <text evidence="11">The sequence shown here is derived from an EMBL/GenBank/DDBJ whole genome shotgun (WGS) entry which is preliminary data.</text>
</comment>
<gene>
    <name evidence="11" type="ORF">D1781_00820</name>
</gene>
<dbReference type="SUPFAM" id="SSF69618">
    <property type="entry name" value="HemD-like"/>
    <property type="match status" value="1"/>
</dbReference>
<proteinExistence type="inferred from homology"/>
<dbReference type="Gene3D" id="3.40.50.10090">
    <property type="match status" value="2"/>
</dbReference>
<protein>
    <recommendedName>
        <fullName evidence="7 9">Uroporphyrinogen-III synthase</fullName>
        <ecNumber evidence="3 9">4.2.1.75</ecNumber>
    </recommendedName>
</protein>
<dbReference type="Pfam" id="PF02602">
    <property type="entry name" value="HEM4"/>
    <property type="match status" value="1"/>
</dbReference>
<evidence type="ECO:0000256" key="9">
    <source>
        <dbReference type="RuleBase" id="RU366031"/>
    </source>
</evidence>
<dbReference type="EC" id="4.2.1.75" evidence="3 9"/>
<comment type="similarity">
    <text evidence="2 9">Belongs to the uroporphyrinogen-III synthase family.</text>
</comment>
<sequence length="262" mass="27177">MTADKPLKGWRVLVPRGGPWGHGVAAELRSRGAVPVVAPSINFAGTADEPALDDALARLQAGEFDWMSVTSATTVDVLAAHRVVIPERTKVAAVGETTAAALVAAGYDVDFVPRRDNSASGLLAEWAEATGGIVPLDILALRSDIAKPVLTDGLRAAGHRVSSVVAYRTVGVPIAPDTVAQVSAGQFDAILVTSGSVANQIAVQIGLVPSRTVIACIGPRTAVDAEAAGLRVDLVARERSSESLIATLEELAERRPMQGTRP</sequence>